<dbReference type="EnsemblFungi" id="PTTG_25833-t43_1">
    <property type="protein sequence ID" value="PTTG_25833-t43_1-p1"/>
    <property type="gene ID" value="PTTG_25833"/>
</dbReference>
<name>A0A180GY91_PUCT1</name>
<gene>
    <name evidence="2" type="ORF">PTTG_25833</name>
</gene>
<protein>
    <submittedName>
        <fullName evidence="2 3">Uncharacterized protein</fullName>
    </submittedName>
</protein>
<reference evidence="3" key="4">
    <citation type="submission" date="2025-05" db="UniProtKB">
        <authorList>
            <consortium name="EnsemblFungi"/>
        </authorList>
    </citation>
    <scope>IDENTIFICATION</scope>
    <source>
        <strain evidence="3">isolate 1-1 / race 1 (BBBD)</strain>
    </source>
</reference>
<dbReference type="Proteomes" id="UP000005240">
    <property type="component" value="Unassembled WGS sequence"/>
</dbReference>
<reference evidence="2" key="2">
    <citation type="submission" date="2016-05" db="EMBL/GenBank/DDBJ databases">
        <title>Comparative analysis highlights variable genome content of wheat rusts and divergence of the mating loci.</title>
        <authorList>
            <person name="Cuomo C.A."/>
            <person name="Bakkeren G."/>
            <person name="Szabo L."/>
            <person name="Khalil H."/>
            <person name="Joly D."/>
            <person name="Goldberg J."/>
            <person name="Young S."/>
            <person name="Zeng Q."/>
            <person name="Fellers J."/>
        </authorList>
    </citation>
    <scope>NUCLEOTIDE SEQUENCE [LARGE SCALE GENOMIC DNA]</scope>
    <source>
        <strain evidence="2">1-1 BBBD Race 1</strain>
    </source>
</reference>
<evidence type="ECO:0000256" key="1">
    <source>
        <dbReference type="SAM" id="MobiDB-lite"/>
    </source>
</evidence>
<dbReference type="AlphaFoldDB" id="A0A180GY91"/>
<feature type="region of interest" description="Disordered" evidence="1">
    <location>
        <begin position="192"/>
        <end position="216"/>
    </location>
</feature>
<dbReference type="VEuPathDB" id="FungiDB:PTTG_25833"/>
<dbReference type="OrthoDB" id="2496461at2759"/>
<dbReference type="EMBL" id="ADAS02000010">
    <property type="protein sequence ID" value="OAV97816.1"/>
    <property type="molecule type" value="Genomic_DNA"/>
</dbReference>
<reference evidence="2" key="1">
    <citation type="submission" date="2009-11" db="EMBL/GenBank/DDBJ databases">
        <authorList>
            <consortium name="The Broad Institute Genome Sequencing Platform"/>
            <person name="Ward D."/>
            <person name="Feldgarden M."/>
            <person name="Earl A."/>
            <person name="Young S.K."/>
            <person name="Zeng Q."/>
            <person name="Koehrsen M."/>
            <person name="Alvarado L."/>
            <person name="Berlin A."/>
            <person name="Bochicchio J."/>
            <person name="Borenstein D."/>
            <person name="Chapman S.B."/>
            <person name="Chen Z."/>
            <person name="Engels R."/>
            <person name="Freedman E."/>
            <person name="Gellesch M."/>
            <person name="Goldberg J."/>
            <person name="Griggs A."/>
            <person name="Gujja S."/>
            <person name="Heilman E."/>
            <person name="Heiman D."/>
            <person name="Hepburn T."/>
            <person name="Howarth C."/>
            <person name="Jen D."/>
            <person name="Larson L."/>
            <person name="Lewis B."/>
            <person name="Mehta T."/>
            <person name="Park D."/>
            <person name="Pearson M."/>
            <person name="Roberts A."/>
            <person name="Saif S."/>
            <person name="Shea T."/>
            <person name="Shenoy N."/>
            <person name="Sisk P."/>
            <person name="Stolte C."/>
            <person name="Sykes S."/>
            <person name="Thomson T."/>
            <person name="Walk T."/>
            <person name="White J."/>
            <person name="Yandava C."/>
            <person name="Izard J."/>
            <person name="Baranova O.V."/>
            <person name="Blanton J.M."/>
            <person name="Tanner A.C."/>
            <person name="Dewhirst F.E."/>
            <person name="Haas B."/>
            <person name="Nusbaum C."/>
            <person name="Birren B."/>
        </authorList>
    </citation>
    <scope>NUCLEOTIDE SEQUENCE [LARGE SCALE GENOMIC DNA]</scope>
    <source>
        <strain evidence="2">1-1 BBBD Race 1</strain>
    </source>
</reference>
<evidence type="ECO:0000313" key="3">
    <source>
        <dbReference type="EnsemblFungi" id="PTTG_25833-t43_1-p1"/>
    </source>
</evidence>
<evidence type="ECO:0000313" key="4">
    <source>
        <dbReference type="Proteomes" id="UP000005240"/>
    </source>
</evidence>
<organism evidence="2">
    <name type="scientific">Puccinia triticina (isolate 1-1 / race 1 (BBBD))</name>
    <name type="common">Brown leaf rust fungus</name>
    <dbReference type="NCBI Taxonomy" id="630390"/>
    <lineage>
        <taxon>Eukaryota</taxon>
        <taxon>Fungi</taxon>
        <taxon>Dikarya</taxon>
        <taxon>Basidiomycota</taxon>
        <taxon>Pucciniomycotina</taxon>
        <taxon>Pucciniomycetes</taxon>
        <taxon>Pucciniales</taxon>
        <taxon>Pucciniaceae</taxon>
        <taxon>Puccinia</taxon>
    </lineage>
</organism>
<keyword evidence="4" id="KW-1185">Reference proteome</keyword>
<evidence type="ECO:0000313" key="2">
    <source>
        <dbReference type="EMBL" id="OAV97816.1"/>
    </source>
</evidence>
<sequence length="396" mass="44172">MSRFGIDLLGREVPPPGYLTASEQWCIRGIGPEPAPGNLVQTINCTTSFKLFYQKNQGQTKPTWKAIPYGKKFKIEIAVDSTNFEAFQKAVADACDKQFSNAGKIIEDAVECGFPHLDWIVIMNLRDAAKFKRAENYTVNDQQSYAHWMATVVDNARGQTDAWLELKMVNPTEVARQATAVNKVQEHVLTTQAAKDAASASKRKAPNDAGPGGEGIQVPAGNFKALNFLMNKLFDLHEPNQKYEDALPVFIDPADPNRYVVLKTPMVQKWAKAIMDKVPGVSMYTPPGDFKFEQLSKKKRKLDNNTAGHSRTSSCDPDVSIIIPNPDLVRSYVEFVKINPSKKKAVLKALDDNDITHPRFFLSKNITHACMSRWGLSNGIIAQLKDNVNQFLELNN</sequence>
<reference evidence="3 4" key="3">
    <citation type="journal article" date="2017" name="G3 (Bethesda)">
        <title>Comparative analysis highlights variable genome content of wheat rusts and divergence of the mating loci.</title>
        <authorList>
            <person name="Cuomo C.A."/>
            <person name="Bakkeren G."/>
            <person name="Khalil H.B."/>
            <person name="Panwar V."/>
            <person name="Joly D."/>
            <person name="Linning R."/>
            <person name="Sakthikumar S."/>
            <person name="Song X."/>
            <person name="Adiconis X."/>
            <person name="Fan L."/>
            <person name="Goldberg J.M."/>
            <person name="Levin J.Z."/>
            <person name="Young S."/>
            <person name="Zeng Q."/>
            <person name="Anikster Y."/>
            <person name="Bruce M."/>
            <person name="Wang M."/>
            <person name="Yin C."/>
            <person name="McCallum B."/>
            <person name="Szabo L.J."/>
            <person name="Hulbert S."/>
            <person name="Chen X."/>
            <person name="Fellers J.P."/>
        </authorList>
    </citation>
    <scope>NUCLEOTIDE SEQUENCE</scope>
    <source>
        <strain evidence="4">Isolate 1-1 / race 1 (BBBD)</strain>
        <strain evidence="3">isolate 1-1 / race 1 (BBBD)</strain>
    </source>
</reference>
<accession>A0A180GY91</accession>
<proteinExistence type="predicted"/>